<dbReference type="Proteomes" id="UP001279642">
    <property type="component" value="Unassembled WGS sequence"/>
</dbReference>
<dbReference type="EMBL" id="JAXCLW010000007">
    <property type="protein sequence ID" value="MDY0884967.1"/>
    <property type="molecule type" value="Genomic_DNA"/>
</dbReference>
<proteinExistence type="predicted"/>
<protein>
    <submittedName>
        <fullName evidence="1">DUF3606 domain-containing protein</fullName>
    </submittedName>
</protein>
<dbReference type="InterPro" id="IPR022037">
    <property type="entry name" value="DUF3606"/>
</dbReference>
<gene>
    <name evidence="1" type="ORF">SMD27_19135</name>
</gene>
<evidence type="ECO:0000313" key="2">
    <source>
        <dbReference type="Proteomes" id="UP001279642"/>
    </source>
</evidence>
<keyword evidence="2" id="KW-1185">Reference proteome</keyword>
<accession>A0ABU5EFJ6</accession>
<reference evidence="1 2" key="1">
    <citation type="journal article" date="2016" name="Antonie Van Leeuwenhoek">
        <title>Dongia soli sp. nov., isolated from soil from Dokdo, Korea.</title>
        <authorList>
            <person name="Kim D.U."/>
            <person name="Lee H."/>
            <person name="Kim H."/>
            <person name="Kim S.G."/>
            <person name="Ka J.O."/>
        </authorList>
    </citation>
    <scope>NUCLEOTIDE SEQUENCE [LARGE SCALE GENOMIC DNA]</scope>
    <source>
        <strain evidence="1 2">D78</strain>
    </source>
</reference>
<sequence>MTDDKSTRAPEDGRTVNRHEDYEVRYWTEKWSVSKDELQRAVSKVGSRADAIARYLGKAA</sequence>
<evidence type="ECO:0000313" key="1">
    <source>
        <dbReference type="EMBL" id="MDY0884967.1"/>
    </source>
</evidence>
<dbReference type="RefSeq" id="WP_320510041.1">
    <property type="nucleotide sequence ID" value="NZ_JAXCLW010000007.1"/>
</dbReference>
<name>A0ABU5EFJ6_9PROT</name>
<organism evidence="1 2">
    <name type="scientific">Dongia soli</name>
    <dbReference type="NCBI Taxonomy" id="600628"/>
    <lineage>
        <taxon>Bacteria</taxon>
        <taxon>Pseudomonadati</taxon>
        <taxon>Pseudomonadota</taxon>
        <taxon>Alphaproteobacteria</taxon>
        <taxon>Rhodospirillales</taxon>
        <taxon>Dongiaceae</taxon>
        <taxon>Dongia</taxon>
    </lineage>
</organism>
<dbReference type="Pfam" id="PF12244">
    <property type="entry name" value="DUF3606"/>
    <property type="match status" value="1"/>
</dbReference>
<comment type="caution">
    <text evidence="1">The sequence shown here is derived from an EMBL/GenBank/DDBJ whole genome shotgun (WGS) entry which is preliminary data.</text>
</comment>